<dbReference type="InterPro" id="IPR016135">
    <property type="entry name" value="UBQ-conjugating_enzyme/RWD"/>
</dbReference>
<accession>A0ABX1BH77</accession>
<organism evidence="1 2">
    <name type="scientific">Nonomuraea composti</name>
    <dbReference type="NCBI Taxonomy" id="2720023"/>
    <lineage>
        <taxon>Bacteria</taxon>
        <taxon>Bacillati</taxon>
        <taxon>Actinomycetota</taxon>
        <taxon>Actinomycetes</taxon>
        <taxon>Streptosporangiales</taxon>
        <taxon>Streptosporangiaceae</taxon>
        <taxon>Nonomuraea</taxon>
    </lineage>
</organism>
<comment type="caution">
    <text evidence="1">The sequence shown here is derived from an EMBL/GenBank/DDBJ whole genome shotgun (WGS) entry which is preliminary data.</text>
</comment>
<protein>
    <submittedName>
        <fullName evidence="1">Uncharacterized protein</fullName>
    </submittedName>
</protein>
<gene>
    <name evidence="1" type="ORF">HCN51_48090</name>
</gene>
<keyword evidence="2" id="KW-1185">Reference proteome</keyword>
<proteinExistence type="predicted"/>
<name>A0ABX1BH77_9ACTN</name>
<dbReference type="SUPFAM" id="SSF54495">
    <property type="entry name" value="UBC-like"/>
    <property type="match status" value="1"/>
</dbReference>
<evidence type="ECO:0000313" key="2">
    <source>
        <dbReference type="Proteomes" id="UP000696294"/>
    </source>
</evidence>
<dbReference type="EMBL" id="JAATEP010000059">
    <property type="protein sequence ID" value="NJP97104.1"/>
    <property type="molecule type" value="Genomic_DNA"/>
</dbReference>
<dbReference type="Proteomes" id="UP000696294">
    <property type="component" value="Unassembled WGS sequence"/>
</dbReference>
<dbReference type="CDD" id="cd11685">
    <property type="entry name" value="UEV_TSG101-like"/>
    <property type="match status" value="1"/>
</dbReference>
<sequence>MTTSRARTPINWWVAEPARFARDRAEVAARFPALTWTSDGAGGWEGRLPMWPLDRPEPPGLAALLGGTGMEVVIAYGQAYPMVPPRIYPVDPRPEPVECTQHRWHVNGDGSLCQFQTDTAWDPRDSICDLIMKAAAWHVEYALMKAGVLDQMSLHGIVSNPAVDHLIITASENAYSGRDAVVPKIAGSAG</sequence>
<reference evidence="1 2" key="1">
    <citation type="submission" date="2020-03" db="EMBL/GenBank/DDBJ databases">
        <title>WGS of actinomycetes isolated from Thailand.</title>
        <authorList>
            <person name="Thawai C."/>
        </authorList>
    </citation>
    <scope>NUCLEOTIDE SEQUENCE [LARGE SCALE GENOMIC DNA]</scope>
    <source>
        <strain evidence="1 2">FMUSA5-5</strain>
    </source>
</reference>
<evidence type="ECO:0000313" key="1">
    <source>
        <dbReference type="EMBL" id="NJP97104.1"/>
    </source>
</evidence>